<dbReference type="GO" id="GO:0016831">
    <property type="term" value="F:carboxy-lyase activity"/>
    <property type="evidence" value="ECO:0007669"/>
    <property type="project" value="TreeGrafter"/>
</dbReference>
<comment type="caution">
    <text evidence="6">Lacks conserved residue(s) required for the propagation of feature annotation.</text>
</comment>
<comment type="function">
    <text evidence="6">Flavin prenyltransferase that catalyzes the synthesis of the prenylated FMN cofactor (prenyl-FMN) for 4-hydroxy-3-polyprenylbenzoic acid decarboxylase UbiD. The prenyltransferase is metal-independent and links a dimethylallyl moiety from dimethylallyl monophosphate (DMAP) to the flavin N5 and C6 atoms of FMN.</text>
</comment>
<dbReference type="Pfam" id="PF02441">
    <property type="entry name" value="Flavoprotein"/>
    <property type="match status" value="1"/>
</dbReference>
<feature type="binding site" evidence="6">
    <location>
        <begin position="9"/>
        <end position="11"/>
    </location>
    <ligand>
        <name>FMN</name>
        <dbReference type="ChEBI" id="CHEBI:58210"/>
    </ligand>
</feature>
<gene>
    <name evidence="6" type="primary">ubiX</name>
    <name evidence="8" type="ORF">OdinLCB4_003600</name>
</gene>
<dbReference type="Gene3D" id="3.40.50.1950">
    <property type="entry name" value="Flavin prenyltransferase-like"/>
    <property type="match status" value="1"/>
</dbReference>
<dbReference type="NCBIfam" id="TIGR00421">
    <property type="entry name" value="ubiX_pad"/>
    <property type="match status" value="1"/>
</dbReference>
<evidence type="ECO:0000256" key="2">
    <source>
        <dbReference type="ARBA" id="ARBA00022630"/>
    </source>
</evidence>
<evidence type="ECO:0000256" key="4">
    <source>
        <dbReference type="ARBA" id="ARBA00022679"/>
    </source>
</evidence>
<keyword evidence="2 6" id="KW-0285">Flavoprotein</keyword>
<dbReference type="PANTHER" id="PTHR43374:SF1">
    <property type="entry name" value="FLAVIN PRENYLTRANSFERASE PAD1, MITOCHONDRIAL"/>
    <property type="match status" value="1"/>
</dbReference>
<dbReference type="Proteomes" id="UP000186851">
    <property type="component" value="Chromosome"/>
</dbReference>
<dbReference type="SUPFAM" id="SSF52507">
    <property type="entry name" value="Homo-oligomeric flavin-containing Cys decarboxylases, HFCD"/>
    <property type="match status" value="1"/>
</dbReference>
<feature type="binding site" evidence="6">
    <location>
        <position position="35"/>
    </location>
    <ligand>
        <name>FMN</name>
        <dbReference type="ChEBI" id="CHEBI:58210"/>
    </ligand>
</feature>
<dbReference type="PANTHER" id="PTHR43374">
    <property type="entry name" value="FLAVIN PRENYLTRANSFERASE"/>
    <property type="match status" value="1"/>
</dbReference>
<keyword evidence="3 6" id="KW-0288">FMN</keyword>
<reference evidence="8" key="2">
    <citation type="journal article" date="2022" name="Nat. Microbiol.">
        <title>A closed Candidatus Odinarchaeum chromosome exposes Asgard archaeal viruses.</title>
        <authorList>
            <person name="Tamarit D."/>
            <person name="Caceres E.F."/>
            <person name="Krupovic M."/>
            <person name="Nijland R."/>
            <person name="Eme L."/>
            <person name="Robinson N.P."/>
            <person name="Ettema T.J.G."/>
        </authorList>
    </citation>
    <scope>NUCLEOTIDE SEQUENCE</scope>
    <source>
        <strain evidence="8">LCB_4</strain>
    </source>
</reference>
<sequence length="187" mass="20573">MKLILAITGASGVIYGIKLLEELKNRNVDVILIISEAGKKVVELETDYSIDKLYALSSEHYSEFDYKAPVLSGSYKIDGMVICPCSMKTASAIANGYSANAISRAAECCLKEGKPLIIVFRETPLSLIHLRNLTQLKEAGVCIMPAAPGFYHKPKSVDDLINFIVGRILDQLSIDNNLYTRWGVKSD</sequence>
<dbReference type="InterPro" id="IPR036551">
    <property type="entry name" value="Flavin_trans-like"/>
</dbReference>
<dbReference type="InterPro" id="IPR003382">
    <property type="entry name" value="Flavoprotein"/>
</dbReference>
<feature type="binding site" evidence="6">
    <location>
        <position position="121"/>
    </location>
    <ligand>
        <name>FMN</name>
        <dbReference type="ChEBI" id="CHEBI:58210"/>
    </ligand>
</feature>
<proteinExistence type="inferred from homology"/>
<accession>A0AAF0D3H7</accession>
<evidence type="ECO:0000256" key="5">
    <source>
        <dbReference type="ARBA" id="ARBA00060793"/>
    </source>
</evidence>
<dbReference type="GO" id="GO:0106141">
    <property type="term" value="F:flavin prenyltransferase activity"/>
    <property type="evidence" value="ECO:0007669"/>
    <property type="project" value="UniProtKB-EC"/>
</dbReference>
<evidence type="ECO:0000313" key="8">
    <source>
        <dbReference type="EMBL" id="WEU40996.1"/>
    </source>
</evidence>
<dbReference type="KEGG" id="oyw:OdinLCB4_003600"/>
<reference evidence="8" key="1">
    <citation type="journal article" date="2017" name="Nature">
        <title>Asgard archaea illuminate the origin of eukaryotic cellular complexity.</title>
        <authorList>
            <person name="Zaremba-Niedzwiedzka K."/>
            <person name="Caceres E.F."/>
            <person name="Saw J.H."/>
            <person name="Backstrom D."/>
            <person name="Juzokaite L."/>
            <person name="Vancaester E."/>
            <person name="Seitz K.W."/>
            <person name="Anantharaman K."/>
            <person name="Starnawski P."/>
            <person name="Kjeldsen K.U."/>
            <person name="Scott M.B."/>
            <person name="Nunoura T."/>
            <person name="Banfield J.F."/>
            <person name="Schramm A."/>
            <person name="Baker B.J."/>
            <person name="Spang A."/>
            <person name="Ettema T.J.G."/>
        </authorList>
    </citation>
    <scope>NUCLEOTIDE SEQUENCE</scope>
    <source>
        <strain evidence="8">LCB_4</strain>
    </source>
</reference>
<organism evidence="8 9">
    <name type="scientific">Odinarchaeota yellowstonii (strain LCB_4)</name>
    <dbReference type="NCBI Taxonomy" id="1841599"/>
    <lineage>
        <taxon>Archaea</taxon>
        <taxon>Promethearchaeati</taxon>
        <taxon>Candidatus Odinarchaeota</taxon>
        <taxon>Candidatus Odinarchaeia</taxon>
        <taxon>Candidatus Odinarchaeales</taxon>
        <taxon>Candidatus Odinarchaeaceae</taxon>
        <taxon>Candidatus Odinarchaeum</taxon>
    </lineage>
</organism>
<evidence type="ECO:0000259" key="7">
    <source>
        <dbReference type="Pfam" id="PF02441"/>
    </source>
</evidence>
<dbReference type="FunFam" id="3.40.50.1950:FF:000001">
    <property type="entry name" value="Flavin prenyltransferase UbiX"/>
    <property type="match status" value="1"/>
</dbReference>
<comment type="similarity">
    <text evidence="5 6">Belongs to the UbiX/PAD1 family.</text>
</comment>
<feature type="domain" description="Flavoprotein" evidence="7">
    <location>
        <begin position="1"/>
        <end position="172"/>
    </location>
</feature>
<feature type="binding site" evidence="6">
    <location>
        <position position="167"/>
    </location>
    <ligand>
        <name>dimethylallyl phosphate</name>
        <dbReference type="ChEBI" id="CHEBI:88052"/>
    </ligand>
</feature>
<dbReference type="AlphaFoldDB" id="A0AAF0D3H7"/>
<evidence type="ECO:0000256" key="6">
    <source>
        <dbReference type="HAMAP-Rule" id="MF_01984"/>
    </source>
</evidence>
<dbReference type="HAMAP" id="MF_01984">
    <property type="entry name" value="ubiX_pad"/>
    <property type="match status" value="1"/>
</dbReference>
<feature type="binding site" evidence="6">
    <location>
        <begin position="86"/>
        <end position="89"/>
    </location>
    <ligand>
        <name>FMN</name>
        <dbReference type="ChEBI" id="CHEBI:58210"/>
    </ligand>
</feature>
<dbReference type="InterPro" id="IPR004507">
    <property type="entry name" value="UbiX-like"/>
</dbReference>
<dbReference type="NCBIfam" id="NF004685">
    <property type="entry name" value="PRK06029.1"/>
    <property type="match status" value="1"/>
</dbReference>
<evidence type="ECO:0000256" key="1">
    <source>
        <dbReference type="ARBA" id="ARBA00022602"/>
    </source>
</evidence>
<feature type="binding site" evidence="6">
    <location>
        <position position="151"/>
    </location>
    <ligand>
        <name>dimethylallyl phosphate</name>
        <dbReference type="ChEBI" id="CHEBI:88052"/>
    </ligand>
</feature>
<name>A0AAF0D3H7_ODILC</name>
<comment type="catalytic activity">
    <reaction evidence="6">
        <text>dimethylallyl phosphate + FMNH2 = prenylated FMNH2 + phosphate</text>
        <dbReference type="Rhea" id="RHEA:37743"/>
        <dbReference type="ChEBI" id="CHEBI:43474"/>
        <dbReference type="ChEBI" id="CHEBI:57618"/>
        <dbReference type="ChEBI" id="CHEBI:87467"/>
        <dbReference type="ChEBI" id="CHEBI:88052"/>
        <dbReference type="EC" id="2.5.1.129"/>
    </reaction>
</comment>
<evidence type="ECO:0000256" key="3">
    <source>
        <dbReference type="ARBA" id="ARBA00022643"/>
    </source>
</evidence>
<protein>
    <recommendedName>
        <fullName evidence="6">Flavin prenyltransferase UbiX</fullName>
        <ecNumber evidence="6">2.5.1.129</ecNumber>
    </recommendedName>
</protein>
<dbReference type="EMBL" id="CP091871">
    <property type="protein sequence ID" value="WEU40996.1"/>
    <property type="molecule type" value="Genomic_DNA"/>
</dbReference>
<dbReference type="EC" id="2.5.1.129" evidence="6"/>
<evidence type="ECO:0000313" key="9">
    <source>
        <dbReference type="Proteomes" id="UP000186851"/>
    </source>
</evidence>
<keyword evidence="1 6" id="KW-0637">Prenyltransferase</keyword>
<keyword evidence="4 6" id="KW-0808">Transferase</keyword>